<dbReference type="PANTHER" id="PTHR30349:SF87">
    <property type="entry name" value="TRANSPOSASE A"/>
    <property type="match status" value="1"/>
</dbReference>
<dbReference type="InterPro" id="IPR011010">
    <property type="entry name" value="DNA_brk_join_enz"/>
</dbReference>
<dbReference type="RefSeq" id="WP_048049872.1">
    <property type="nucleotide sequence ID" value="NZ_JJPP01000022.1"/>
</dbReference>
<dbReference type="GO" id="GO:0015074">
    <property type="term" value="P:DNA integration"/>
    <property type="evidence" value="ECO:0007669"/>
    <property type="project" value="InterPro"/>
</dbReference>
<dbReference type="InterPro" id="IPR013762">
    <property type="entry name" value="Integrase-like_cat_sf"/>
</dbReference>
<dbReference type="AlphaFoldDB" id="A0A0F8IUI0"/>
<dbReference type="PATRIC" id="fig|2209.72.peg.1786"/>
<dbReference type="PANTHER" id="PTHR30349">
    <property type="entry name" value="PHAGE INTEGRASE-RELATED"/>
    <property type="match status" value="1"/>
</dbReference>
<evidence type="ECO:0000259" key="2">
    <source>
        <dbReference type="PROSITE" id="PS51898"/>
    </source>
</evidence>
<name>A0A0F8IUI0_METMZ</name>
<comment type="caution">
    <text evidence="3">The sequence shown here is derived from an EMBL/GenBank/DDBJ whole genome shotgun (WGS) entry which is preliminary data.</text>
</comment>
<dbReference type="SUPFAM" id="SSF56349">
    <property type="entry name" value="DNA breaking-rejoining enzymes"/>
    <property type="match status" value="1"/>
</dbReference>
<keyword evidence="1" id="KW-0233">DNA recombination</keyword>
<evidence type="ECO:0000313" key="4">
    <source>
        <dbReference type="Proteomes" id="UP000034817"/>
    </source>
</evidence>
<dbReference type="InterPro" id="IPR002104">
    <property type="entry name" value="Integrase_catalytic"/>
</dbReference>
<proteinExistence type="predicted"/>
<reference evidence="3 4" key="1">
    <citation type="journal article" date="2015" name="ISME J.">
        <title>Genomic and phenotypic differentiation among Methanosarcina mazei populations from Columbia River sediment.</title>
        <authorList>
            <person name="Youngblut N.D."/>
            <person name="Wirth J.S."/>
            <person name="Henriksen J.R."/>
            <person name="Smith M."/>
            <person name="Simon H."/>
            <person name="Metcalf W.W."/>
            <person name="Whitaker R.J."/>
        </authorList>
    </citation>
    <scope>NUCLEOTIDE SEQUENCE [LARGE SCALE GENOMIC DNA]</scope>
    <source>
        <strain evidence="3 4">3.H.A.2.4</strain>
    </source>
</reference>
<dbReference type="CDD" id="cd00397">
    <property type="entry name" value="DNA_BRE_C"/>
    <property type="match status" value="1"/>
</dbReference>
<dbReference type="Proteomes" id="UP000034817">
    <property type="component" value="Unassembled WGS sequence"/>
</dbReference>
<sequence length="398" mass="44942">MDTHNIVNFCIENSISENNQNIVLEYLKGLNRSGLKEATIRNNEHFLRFLLTHTKTDLDKFTRKDVNDIQDAINDWTKKNGKPASPTSKMQYKITLQRFLKGYGASTNNKELIELAKFGFAKVEGKKLESEDILSEEEVEKIIACCIGIRDKALVAIIYELGARVGEIQNCKIGDVKDHPYGFHITLNGKTGRRQVLLHKYQVYLKQWLVAHPNVNDPKAPLFTTAREYADSSYGKNKKKQGKDEPRAHSPLRTISMNLLLKKAARKAGIKKNVYCHLLRHSQATRLANTMTEQQLKKQMGWAGSSNMAQTYVHLSNPEIDNAVLASYGIRVVQDKEGNKVNRCARCSMPIPSGMRYCDCGMPVTQEAAQDKEMLIADVLTYLQQDPALLAKVSSKIK</sequence>
<organism evidence="3 4">
    <name type="scientific">Methanosarcina mazei</name>
    <name type="common">Methanosarcina frisia</name>
    <dbReference type="NCBI Taxonomy" id="2209"/>
    <lineage>
        <taxon>Archaea</taxon>
        <taxon>Methanobacteriati</taxon>
        <taxon>Methanobacteriota</taxon>
        <taxon>Stenosarchaea group</taxon>
        <taxon>Methanomicrobia</taxon>
        <taxon>Methanosarcinales</taxon>
        <taxon>Methanosarcinaceae</taxon>
        <taxon>Methanosarcina</taxon>
    </lineage>
</organism>
<evidence type="ECO:0000313" key="3">
    <source>
        <dbReference type="EMBL" id="KKG83074.1"/>
    </source>
</evidence>
<dbReference type="PROSITE" id="PS51898">
    <property type="entry name" value="TYR_RECOMBINASE"/>
    <property type="match status" value="1"/>
</dbReference>
<dbReference type="EMBL" id="JJPP01000022">
    <property type="protein sequence ID" value="KKG83074.1"/>
    <property type="molecule type" value="Genomic_DNA"/>
</dbReference>
<evidence type="ECO:0000256" key="1">
    <source>
        <dbReference type="ARBA" id="ARBA00023172"/>
    </source>
</evidence>
<dbReference type="Pfam" id="PF00589">
    <property type="entry name" value="Phage_integrase"/>
    <property type="match status" value="1"/>
</dbReference>
<dbReference type="GO" id="GO:0003677">
    <property type="term" value="F:DNA binding"/>
    <property type="evidence" value="ECO:0007669"/>
    <property type="project" value="InterPro"/>
</dbReference>
<gene>
    <name evidence="3" type="ORF">DU55_08225</name>
</gene>
<dbReference type="Gene3D" id="1.10.443.10">
    <property type="entry name" value="Intergrase catalytic core"/>
    <property type="match status" value="1"/>
</dbReference>
<protein>
    <recommendedName>
        <fullName evidence="2">Tyr recombinase domain-containing protein</fullName>
    </recommendedName>
</protein>
<accession>A0A0F8IUI0</accession>
<dbReference type="InterPro" id="IPR050090">
    <property type="entry name" value="Tyrosine_recombinase_XerCD"/>
</dbReference>
<dbReference type="GO" id="GO:0006310">
    <property type="term" value="P:DNA recombination"/>
    <property type="evidence" value="ECO:0007669"/>
    <property type="project" value="UniProtKB-KW"/>
</dbReference>
<feature type="domain" description="Tyr recombinase" evidence="2">
    <location>
        <begin position="129"/>
        <end position="325"/>
    </location>
</feature>